<dbReference type="InterPro" id="IPR052048">
    <property type="entry name" value="ST_Response_Regulator"/>
</dbReference>
<dbReference type="Pfam" id="PF00072">
    <property type="entry name" value="Response_reg"/>
    <property type="match status" value="1"/>
</dbReference>
<evidence type="ECO:0000313" key="2">
    <source>
        <dbReference type="EMBL" id="KKM00096.1"/>
    </source>
</evidence>
<comment type="caution">
    <text evidence="2">The sequence shown here is derived from an EMBL/GenBank/DDBJ whole genome shotgun (WGS) entry which is preliminary data.</text>
</comment>
<dbReference type="InterPro" id="IPR001789">
    <property type="entry name" value="Sig_transdc_resp-reg_receiver"/>
</dbReference>
<accession>A0A0F9J2B7</accession>
<dbReference type="SMART" id="SM00448">
    <property type="entry name" value="REC"/>
    <property type="match status" value="1"/>
</dbReference>
<dbReference type="PANTHER" id="PTHR43228">
    <property type="entry name" value="TWO-COMPONENT RESPONSE REGULATOR"/>
    <property type="match status" value="1"/>
</dbReference>
<dbReference type="EMBL" id="LAZR01017514">
    <property type="protein sequence ID" value="KKM00096.1"/>
    <property type="molecule type" value="Genomic_DNA"/>
</dbReference>
<reference evidence="2" key="1">
    <citation type="journal article" date="2015" name="Nature">
        <title>Complex archaea that bridge the gap between prokaryotes and eukaryotes.</title>
        <authorList>
            <person name="Spang A."/>
            <person name="Saw J.H."/>
            <person name="Jorgensen S.L."/>
            <person name="Zaremba-Niedzwiedzka K."/>
            <person name="Martijn J."/>
            <person name="Lind A.E."/>
            <person name="van Eijk R."/>
            <person name="Schleper C."/>
            <person name="Guy L."/>
            <person name="Ettema T.J."/>
        </authorList>
    </citation>
    <scope>NUCLEOTIDE SEQUENCE</scope>
</reference>
<organism evidence="2">
    <name type="scientific">marine sediment metagenome</name>
    <dbReference type="NCBI Taxonomy" id="412755"/>
    <lineage>
        <taxon>unclassified sequences</taxon>
        <taxon>metagenomes</taxon>
        <taxon>ecological metagenomes</taxon>
    </lineage>
</organism>
<feature type="domain" description="Response regulatory" evidence="1">
    <location>
        <begin position="15"/>
        <end position="134"/>
    </location>
</feature>
<sequence>MAIKAPKKKDNSKPKVFIVEDDISAIIIYTGILDASGLKVIDTAKNGKEAVNKFKTLFKNYDGIPDVILMDHRMPIKNGLEATKEIIQIEARAKIIFVSADSQIREEAIMAGAIGFLEKPFKIQDIITTIKNVLRPKIDYYDQILEIYNQFPSGNNENQLMIHKLIIEITEKLLKDVTKQEYLNFLILIQNLFMTDIPDYCHCRGKPIKMLNRPEYDAYSSLMVEEFIIL</sequence>
<name>A0A0F9J2B7_9ZZZZ</name>
<protein>
    <recommendedName>
        <fullName evidence="1">Response regulatory domain-containing protein</fullName>
    </recommendedName>
</protein>
<proteinExistence type="predicted"/>
<dbReference type="Gene3D" id="3.40.50.2300">
    <property type="match status" value="1"/>
</dbReference>
<dbReference type="AlphaFoldDB" id="A0A0F9J2B7"/>
<dbReference type="PANTHER" id="PTHR43228:SF1">
    <property type="entry name" value="TWO-COMPONENT RESPONSE REGULATOR ARR22"/>
    <property type="match status" value="1"/>
</dbReference>
<gene>
    <name evidence="2" type="ORF">LCGC14_1807830</name>
</gene>
<dbReference type="GO" id="GO:0000160">
    <property type="term" value="P:phosphorelay signal transduction system"/>
    <property type="evidence" value="ECO:0007669"/>
    <property type="project" value="InterPro"/>
</dbReference>
<dbReference type="SUPFAM" id="SSF52172">
    <property type="entry name" value="CheY-like"/>
    <property type="match status" value="1"/>
</dbReference>
<dbReference type="PROSITE" id="PS50110">
    <property type="entry name" value="RESPONSE_REGULATORY"/>
    <property type="match status" value="1"/>
</dbReference>
<dbReference type="InterPro" id="IPR011006">
    <property type="entry name" value="CheY-like_superfamily"/>
</dbReference>
<evidence type="ECO:0000259" key="1">
    <source>
        <dbReference type="PROSITE" id="PS50110"/>
    </source>
</evidence>